<dbReference type="Pfam" id="PF01619">
    <property type="entry name" value="Pro_dh"/>
    <property type="match status" value="1"/>
</dbReference>
<reference evidence="8" key="2">
    <citation type="submission" date="2007-04" db="EMBL/GenBank/DDBJ databases">
        <title>The genome of the human body louse.</title>
        <authorList>
            <consortium name="The Human Body Louse Genome Consortium"/>
            <person name="Kirkness E."/>
            <person name="Walenz B."/>
            <person name="Hass B."/>
            <person name="Bruggner R."/>
            <person name="Strausberg R."/>
        </authorList>
    </citation>
    <scope>NUCLEOTIDE SEQUENCE</scope>
    <source>
        <strain evidence="8">USDA</strain>
    </source>
</reference>
<dbReference type="EnsemblMetazoa" id="PHUM316700-RA">
    <property type="protein sequence ID" value="PHUM316700-PA"/>
    <property type="gene ID" value="PHUM316700"/>
</dbReference>
<dbReference type="GO" id="GO:0005739">
    <property type="term" value="C:mitochondrion"/>
    <property type="evidence" value="ECO:0007669"/>
    <property type="project" value="TreeGrafter"/>
</dbReference>
<feature type="region of interest" description="Disordered" evidence="6">
    <location>
        <begin position="170"/>
        <end position="192"/>
    </location>
</feature>
<dbReference type="eggNOG" id="KOG0186">
    <property type="taxonomic scope" value="Eukaryota"/>
</dbReference>
<keyword evidence="5" id="KW-0274">FAD</keyword>
<organism>
    <name type="scientific">Pediculus humanus subsp. corporis</name>
    <name type="common">Body louse</name>
    <dbReference type="NCBI Taxonomy" id="121224"/>
    <lineage>
        <taxon>Eukaryota</taxon>
        <taxon>Metazoa</taxon>
        <taxon>Ecdysozoa</taxon>
        <taxon>Arthropoda</taxon>
        <taxon>Hexapoda</taxon>
        <taxon>Insecta</taxon>
        <taxon>Pterygota</taxon>
        <taxon>Neoptera</taxon>
        <taxon>Paraneoptera</taxon>
        <taxon>Psocodea</taxon>
        <taxon>Troctomorpha</taxon>
        <taxon>Phthiraptera</taxon>
        <taxon>Anoplura</taxon>
        <taxon>Pediculidae</taxon>
        <taxon>Pediculus</taxon>
    </lineage>
</organism>
<reference evidence="8" key="1">
    <citation type="submission" date="2007-04" db="EMBL/GenBank/DDBJ databases">
        <title>Annotation of Pediculus humanus corporis strain USDA.</title>
        <authorList>
            <person name="Kirkness E."/>
            <person name="Hannick L."/>
            <person name="Hass B."/>
            <person name="Bruggner R."/>
            <person name="Lawson D."/>
            <person name="Bidwell S."/>
            <person name="Joardar V."/>
            <person name="Caler E."/>
            <person name="Walenz B."/>
            <person name="Inman J."/>
            <person name="Schobel S."/>
            <person name="Galinsky K."/>
            <person name="Amedeo P."/>
            <person name="Strausberg R."/>
        </authorList>
    </citation>
    <scope>NUCLEOTIDE SEQUENCE</scope>
    <source>
        <strain evidence="8">USDA</strain>
    </source>
</reference>
<comment type="catalytic activity">
    <reaction evidence="5">
        <text>L-proline + a quinone = (S)-1-pyrroline-5-carboxylate + a quinol + H(+)</text>
        <dbReference type="Rhea" id="RHEA:23784"/>
        <dbReference type="ChEBI" id="CHEBI:15378"/>
        <dbReference type="ChEBI" id="CHEBI:17388"/>
        <dbReference type="ChEBI" id="CHEBI:24646"/>
        <dbReference type="ChEBI" id="CHEBI:60039"/>
        <dbReference type="ChEBI" id="CHEBI:132124"/>
        <dbReference type="EC" id="1.5.5.2"/>
    </reaction>
</comment>
<evidence type="ECO:0000313" key="8">
    <source>
        <dbReference type="EMBL" id="EEB14647.1"/>
    </source>
</evidence>
<dbReference type="EC" id="1.5.5.2" evidence="5"/>
<evidence type="ECO:0000313" key="10">
    <source>
        <dbReference type="Proteomes" id="UP000009046"/>
    </source>
</evidence>
<dbReference type="GeneID" id="8236022"/>
<reference evidence="9" key="3">
    <citation type="submission" date="2020-05" db="UniProtKB">
        <authorList>
            <consortium name="EnsemblMetazoa"/>
        </authorList>
    </citation>
    <scope>IDENTIFICATION</scope>
    <source>
        <strain evidence="9">USDA</strain>
    </source>
</reference>
<comment type="function">
    <text evidence="5">Converts proline to delta-1-pyrroline-5-carboxylate.</text>
</comment>
<keyword evidence="4 5" id="KW-0642">Proline metabolism</keyword>
<dbReference type="RefSeq" id="XP_002427385.1">
    <property type="nucleotide sequence ID" value="XM_002427340.1"/>
</dbReference>
<proteinExistence type="inferred from homology"/>
<dbReference type="GO" id="GO:0004657">
    <property type="term" value="F:proline dehydrogenase activity"/>
    <property type="evidence" value="ECO:0007669"/>
    <property type="project" value="UniProtKB-EC"/>
</dbReference>
<dbReference type="SUPFAM" id="SSF51730">
    <property type="entry name" value="FAD-linked oxidoreductase"/>
    <property type="match status" value="1"/>
</dbReference>
<dbReference type="InterPro" id="IPR015659">
    <property type="entry name" value="Proline_oxidase"/>
</dbReference>
<dbReference type="InterPro" id="IPR029041">
    <property type="entry name" value="FAD-linked_oxidoreductase-like"/>
</dbReference>
<comment type="cofactor">
    <cofactor evidence="5">
        <name>FAD</name>
        <dbReference type="ChEBI" id="CHEBI:57692"/>
    </cofactor>
</comment>
<dbReference type="OrthoDB" id="5464at2759"/>
<dbReference type="FunFam" id="3.20.20.220:FF:000029">
    <property type="entry name" value="Proline dehydrogenase"/>
    <property type="match status" value="1"/>
</dbReference>
<protein>
    <recommendedName>
        <fullName evidence="5">Proline dehydrogenase</fullName>
        <ecNumber evidence="5">1.5.5.2</ecNumber>
    </recommendedName>
</protein>
<sequence>MAFLRAVTKCSSIRNKYFPLSSQLLNEHSSHFLRTLISVHCKSTQAASAIGYETDVEGKSTHPRDPLDLSFNDARAAFKSKTTWEVLRAYIVYQLCSSETLVENNMKIMKAMKMVMGDRLFALLMKMTFYGHFVAGEDEFRIRPNLERLRSFGVKPILDYSVEEDLTQEEAESREVAASVPTETTAKTDDVAPGSLPQYHVEKSFADRRYKVQSARTYFYLNEATCERNMETFLHCLEAISGATFGTGLTAIKLTALGRPQLLLQVSEVIMRTRQYMAELDGGRGNVLGHHVRREDLSKRYEQANVLTEGPVKEFLDRVTYDEQGVIHLFPWYGIIDDNQQLSDTFRVPDLKSGKMVRLVTQFSPKEEEMFRNMVRRVNTVIKAAQEMDVRVMIDAEQTYFQPAISRITLEMMRKYNREKAIVFNTYQCYLKDTYNEVTTDLEQAKRQNFYFGAKLVRGAYLEQERGRAAALNYPDPTNPSFEATTVMYHRTLTECLRRIKDLKDKGEDAKKIGIMVASHNEDTVRFAIEKMKEIGISPEDKVICFGQLLGMCDYITFPLGQSGYSAYKYIPYGPVNEVLPYLSRRAQENKGILKKIKKEKRLLLKELLRRIVTGNIFHKPKGNYVPV</sequence>
<dbReference type="HOGENOM" id="CLU_018202_3_1_1"/>
<name>E0VMP1_PEDHC</name>
<dbReference type="PANTHER" id="PTHR13914:SF0">
    <property type="entry name" value="PROLINE DEHYDROGENASE 1, MITOCHONDRIAL"/>
    <property type="match status" value="1"/>
</dbReference>
<keyword evidence="3 5" id="KW-0560">Oxidoreductase</keyword>
<evidence type="ECO:0000256" key="3">
    <source>
        <dbReference type="ARBA" id="ARBA00023002"/>
    </source>
</evidence>
<evidence type="ECO:0000256" key="1">
    <source>
        <dbReference type="ARBA" id="ARBA00004739"/>
    </source>
</evidence>
<comment type="pathway">
    <text evidence="1">Amino-acid degradation; L-proline degradation into L-glutamate; L-glutamate from L-proline: step 1/2.</text>
</comment>
<evidence type="ECO:0000256" key="6">
    <source>
        <dbReference type="SAM" id="MobiDB-lite"/>
    </source>
</evidence>
<keyword evidence="10" id="KW-1185">Reference proteome</keyword>
<dbReference type="STRING" id="121224.E0VMP1"/>
<dbReference type="EMBL" id="DS235321">
    <property type="protein sequence ID" value="EEB14647.1"/>
    <property type="molecule type" value="Genomic_DNA"/>
</dbReference>
<dbReference type="FunCoup" id="E0VMP1">
    <property type="interactions" value="464"/>
</dbReference>
<evidence type="ECO:0000256" key="2">
    <source>
        <dbReference type="ARBA" id="ARBA00005869"/>
    </source>
</evidence>
<dbReference type="AlphaFoldDB" id="E0VMP1"/>
<dbReference type="Gene3D" id="3.20.20.220">
    <property type="match status" value="2"/>
</dbReference>
<dbReference type="CTD" id="8236022"/>
<dbReference type="GO" id="GO:0010133">
    <property type="term" value="P:L-proline catabolic process to L-glutamate"/>
    <property type="evidence" value="ECO:0007669"/>
    <property type="project" value="TreeGrafter"/>
</dbReference>
<dbReference type="InParanoid" id="E0VMP1"/>
<dbReference type="InterPro" id="IPR002872">
    <property type="entry name" value="Proline_DH_dom"/>
</dbReference>
<gene>
    <name evidence="9" type="primary">8236022</name>
    <name evidence="8" type="ORF">Phum_PHUM316700</name>
</gene>
<evidence type="ECO:0000256" key="5">
    <source>
        <dbReference type="RuleBase" id="RU364054"/>
    </source>
</evidence>
<dbReference type="OMA" id="GPLKKYH"/>
<dbReference type="EMBL" id="AAZO01003678">
    <property type="status" value="NOT_ANNOTATED_CDS"/>
    <property type="molecule type" value="Genomic_DNA"/>
</dbReference>
<comment type="similarity">
    <text evidence="2 5">Belongs to the proline oxidase family.</text>
</comment>
<dbReference type="PANTHER" id="PTHR13914">
    <property type="entry name" value="PROLINE OXIDASE"/>
    <property type="match status" value="1"/>
</dbReference>
<dbReference type="VEuPathDB" id="VectorBase:PHUM316700"/>
<dbReference type="Proteomes" id="UP000009046">
    <property type="component" value="Unassembled WGS sequence"/>
</dbReference>
<keyword evidence="5" id="KW-0285">Flavoprotein</keyword>
<evidence type="ECO:0000259" key="7">
    <source>
        <dbReference type="Pfam" id="PF01619"/>
    </source>
</evidence>
<evidence type="ECO:0000313" key="9">
    <source>
        <dbReference type="EnsemblMetazoa" id="PHUM316700-PA"/>
    </source>
</evidence>
<evidence type="ECO:0000256" key="4">
    <source>
        <dbReference type="ARBA" id="ARBA00023062"/>
    </source>
</evidence>
<feature type="domain" description="Proline dehydrogenase" evidence="7">
    <location>
        <begin position="145"/>
        <end position="597"/>
    </location>
</feature>
<dbReference type="EMBL" id="AAZO01003679">
    <property type="status" value="NOT_ANNOTATED_CDS"/>
    <property type="molecule type" value="Genomic_DNA"/>
</dbReference>
<dbReference type="KEGG" id="phu:Phum_PHUM316700"/>
<accession>E0VMP1</accession>
<dbReference type="GO" id="GO:0071949">
    <property type="term" value="F:FAD binding"/>
    <property type="evidence" value="ECO:0007669"/>
    <property type="project" value="TreeGrafter"/>
</dbReference>